<dbReference type="GO" id="GO:0009755">
    <property type="term" value="P:hormone-mediated signaling pathway"/>
    <property type="evidence" value="ECO:0007669"/>
    <property type="project" value="InterPro"/>
</dbReference>
<keyword evidence="8" id="KW-1185">Reference proteome</keyword>
<evidence type="ECO:0000313" key="7">
    <source>
        <dbReference type="EMBL" id="KAI1233580.1"/>
    </source>
</evidence>
<reference evidence="7 8" key="2">
    <citation type="journal article" date="2021" name="J. Hered.">
        <title>Feather Gene Expression Elucidates the Developmental Basis of Plumage Iridescence in African Starlings.</title>
        <authorList>
            <person name="Rubenstein D.R."/>
            <person name="Corvelo A."/>
            <person name="MacManes M.D."/>
            <person name="Maia R."/>
            <person name="Narzisi G."/>
            <person name="Rousaki A."/>
            <person name="Vandenabeele P."/>
            <person name="Shawkey M.D."/>
            <person name="Solomon J."/>
        </authorList>
    </citation>
    <scope>NUCLEOTIDE SEQUENCE [LARGE SCALE GENOMIC DNA]</scope>
    <source>
        <strain evidence="7">SS15</strain>
    </source>
</reference>
<dbReference type="AntiFam" id="ANF00237">
    <property type="entry name" value="Shadow ORF (opposite ahcY)"/>
</dbReference>
<dbReference type="Gene3D" id="4.10.760.10">
    <property type="entry name" value="Agouti domain"/>
    <property type="match status" value="1"/>
</dbReference>
<evidence type="ECO:0000256" key="3">
    <source>
        <dbReference type="ARBA" id="ARBA00023157"/>
    </source>
</evidence>
<feature type="signal peptide" evidence="5">
    <location>
        <begin position="1"/>
        <end position="23"/>
    </location>
</feature>
<feature type="chain" id="PRO_5033066666" evidence="5">
    <location>
        <begin position="24"/>
        <end position="346"/>
    </location>
</feature>
<accession>A0A835TS01</accession>
<keyword evidence="5" id="KW-0732">Signal</keyword>
<name>A0A835TS01_9PASS</name>
<comment type="caution">
    <text evidence="6">The sequence shown here is derived from an EMBL/GenBank/DDBJ whole genome shotgun (WGS) entry which is preliminary data.</text>
</comment>
<feature type="region of interest" description="Disordered" evidence="4">
    <location>
        <begin position="56"/>
        <end position="87"/>
    </location>
</feature>
<organism evidence="6">
    <name type="scientific">Lamprotornis superbus</name>
    <dbReference type="NCBI Taxonomy" id="245042"/>
    <lineage>
        <taxon>Eukaryota</taxon>
        <taxon>Metazoa</taxon>
        <taxon>Chordata</taxon>
        <taxon>Craniata</taxon>
        <taxon>Vertebrata</taxon>
        <taxon>Euteleostomi</taxon>
        <taxon>Archelosauria</taxon>
        <taxon>Archosauria</taxon>
        <taxon>Dinosauria</taxon>
        <taxon>Saurischia</taxon>
        <taxon>Theropoda</taxon>
        <taxon>Coelurosauria</taxon>
        <taxon>Aves</taxon>
        <taxon>Neognathae</taxon>
        <taxon>Neoaves</taxon>
        <taxon>Telluraves</taxon>
        <taxon>Australaves</taxon>
        <taxon>Passeriformes</taxon>
        <taxon>Sturnidae</taxon>
        <taxon>Lamprotornis</taxon>
    </lineage>
</organism>
<dbReference type="GO" id="GO:0005184">
    <property type="term" value="F:neuropeptide hormone activity"/>
    <property type="evidence" value="ECO:0007669"/>
    <property type="project" value="TreeGrafter"/>
</dbReference>
<keyword evidence="3" id="KW-1015">Disulfide bond</keyword>
<evidence type="ECO:0000313" key="6">
    <source>
        <dbReference type="EMBL" id="KAG0114679.1"/>
    </source>
</evidence>
<feature type="compositionally biased region" description="Basic residues" evidence="4">
    <location>
        <begin position="71"/>
        <end position="82"/>
    </location>
</feature>
<dbReference type="GO" id="GO:0005615">
    <property type="term" value="C:extracellular space"/>
    <property type="evidence" value="ECO:0007669"/>
    <property type="project" value="TreeGrafter"/>
</dbReference>
<dbReference type="InterPro" id="IPR007733">
    <property type="entry name" value="Agouti"/>
</dbReference>
<dbReference type="AlphaFoldDB" id="A0A835TS01"/>
<evidence type="ECO:0000256" key="2">
    <source>
        <dbReference type="ARBA" id="ARBA00022525"/>
    </source>
</evidence>
<dbReference type="EMBL" id="JADDUC020000018">
    <property type="protein sequence ID" value="KAI1233580.1"/>
    <property type="molecule type" value="Genomic_DNA"/>
</dbReference>
<evidence type="ECO:0000256" key="4">
    <source>
        <dbReference type="SAM" id="MobiDB-lite"/>
    </source>
</evidence>
<keyword evidence="2" id="KW-0964">Secreted</keyword>
<dbReference type="Proteomes" id="UP000618051">
    <property type="component" value="Unassembled WGS sequence"/>
</dbReference>
<dbReference type="PANTHER" id="PTHR16551:SF1">
    <property type="entry name" value="AGOUTI-SIGNALING PROTEIN"/>
    <property type="match status" value="1"/>
</dbReference>
<reference evidence="7" key="3">
    <citation type="submission" date="2022-01" db="EMBL/GenBank/DDBJ databases">
        <authorList>
            <person name="Rubenstein D.R."/>
        </authorList>
    </citation>
    <scope>NUCLEOTIDE SEQUENCE</scope>
    <source>
        <strain evidence="7">SS15</strain>
        <tissue evidence="7">Liver</tissue>
    </source>
</reference>
<feature type="non-terminal residue" evidence="6">
    <location>
        <position position="1"/>
    </location>
</feature>
<dbReference type="SUPFAM" id="SSF57055">
    <property type="entry name" value="Agouti-related protein"/>
    <property type="match status" value="1"/>
</dbReference>
<gene>
    <name evidence="7" type="ORF">IHE44_0004764</name>
    <name evidence="6" type="ORF">IHE44_007364</name>
</gene>
<dbReference type="InterPro" id="IPR036836">
    <property type="entry name" value="Agouti_dom_sf"/>
</dbReference>
<proteinExistence type="predicted"/>
<dbReference type="GO" id="GO:0031779">
    <property type="term" value="F:melanocortin receptor binding"/>
    <property type="evidence" value="ECO:0007669"/>
    <property type="project" value="TreeGrafter"/>
</dbReference>
<sequence length="346" mass="37240">MLRTKNLFLSLLLCYSLFRAADSHLVIEEKTECNLSRSSKMDLSDLPPISIVDLTRKSQKVSRKEAENKKSSKKNAKYKVSPKPRPPPAANCVPTFKTCKPQLNSCCHYCALCKCRIFQTLHQGGLEEGNEILPLADFDKRPCDSTRSSHARLAETEVVFSAMLTEEASGKKELPWHMEIILCGQSDQPEVNPHGVFVTVGPELDLRQDLVGEGVAHDEAGVAHGTAQVHQAALGQQDDVAAVAQGVAIHLWEQQCQSGVGHGSGHPCPATQHGIQQTLPSPTFHGCLEGVDGVDFSDDDSGSEAPQGLGAALAHVPVSCHHCHLPSNHDICGTLDAIDEGLSAAI</sequence>
<reference evidence="6" key="1">
    <citation type="submission" date="2020-10" db="EMBL/GenBank/DDBJ databases">
        <title>Feather gene expression reveals the developmental basis of iridescence in African starlings.</title>
        <authorList>
            <person name="Rubenstein D.R."/>
        </authorList>
    </citation>
    <scope>NUCLEOTIDE SEQUENCE</scope>
    <source>
        <strain evidence="6">SS15</strain>
        <tissue evidence="6">Liver</tissue>
    </source>
</reference>
<protein>
    <submittedName>
        <fullName evidence="6">Agouti-signaling protein</fullName>
    </submittedName>
</protein>
<evidence type="ECO:0000313" key="8">
    <source>
        <dbReference type="Proteomes" id="UP000618051"/>
    </source>
</evidence>
<dbReference type="EMBL" id="JADDUC010000273">
    <property type="protein sequence ID" value="KAG0114679.1"/>
    <property type="molecule type" value="Genomic_DNA"/>
</dbReference>
<dbReference type="OrthoDB" id="8717782at2759"/>
<evidence type="ECO:0000256" key="1">
    <source>
        <dbReference type="ARBA" id="ARBA00004613"/>
    </source>
</evidence>
<dbReference type="Pfam" id="PF05039">
    <property type="entry name" value="Agouti"/>
    <property type="match status" value="1"/>
</dbReference>
<dbReference type="SMART" id="SM00792">
    <property type="entry name" value="Agouti"/>
    <property type="match status" value="1"/>
</dbReference>
<evidence type="ECO:0000256" key="5">
    <source>
        <dbReference type="SAM" id="SignalP"/>
    </source>
</evidence>
<dbReference type="PANTHER" id="PTHR16551">
    <property type="entry name" value="AGOUTI RELATED"/>
    <property type="match status" value="1"/>
</dbReference>
<comment type="subcellular location">
    <subcellularLocation>
        <location evidence="1">Secreted</location>
    </subcellularLocation>
</comment>
<dbReference type="GO" id="GO:0032438">
    <property type="term" value="P:melanosome organization"/>
    <property type="evidence" value="ECO:0007669"/>
    <property type="project" value="TreeGrafter"/>
</dbReference>